<evidence type="ECO:0000256" key="2">
    <source>
        <dbReference type="ARBA" id="ARBA00023155"/>
    </source>
</evidence>
<keyword evidence="2 4" id="KW-0371">Homeobox</keyword>
<dbReference type="PANTHER" id="PTHR45664">
    <property type="entry name" value="PROTEIN ZERKNUELLT 1-RELATED"/>
    <property type="match status" value="1"/>
</dbReference>
<dbReference type="SUPFAM" id="SSF46689">
    <property type="entry name" value="Homeodomain-like"/>
    <property type="match status" value="1"/>
</dbReference>
<evidence type="ECO:0000256" key="5">
    <source>
        <dbReference type="RuleBase" id="RU000682"/>
    </source>
</evidence>
<dbReference type="PANTHER" id="PTHR45664:SF12">
    <property type="entry name" value="PANCREAS_DUODENUM HOMEOBOX PROTEIN 1"/>
    <property type="match status" value="1"/>
</dbReference>
<evidence type="ECO:0000259" key="7">
    <source>
        <dbReference type="PROSITE" id="PS50071"/>
    </source>
</evidence>
<feature type="region of interest" description="Disordered" evidence="6">
    <location>
        <begin position="168"/>
        <end position="192"/>
    </location>
</feature>
<feature type="DNA-binding region" description="Homeobox" evidence="4">
    <location>
        <begin position="110"/>
        <end position="169"/>
    </location>
</feature>
<evidence type="ECO:0000256" key="4">
    <source>
        <dbReference type="PROSITE-ProRule" id="PRU00108"/>
    </source>
</evidence>
<dbReference type="GO" id="GO:0045944">
    <property type="term" value="P:positive regulation of transcription by RNA polymerase II"/>
    <property type="evidence" value="ECO:0007669"/>
    <property type="project" value="UniProtKB-ARBA"/>
</dbReference>
<name>C6L7U4_9BILA</name>
<dbReference type="AlphaFoldDB" id="C6L7U4"/>
<dbReference type="InterPro" id="IPR001356">
    <property type="entry name" value="HD"/>
</dbReference>
<dbReference type="Gene3D" id="1.10.10.60">
    <property type="entry name" value="Homeodomain-like"/>
    <property type="match status" value="1"/>
</dbReference>
<dbReference type="FunFam" id="1.10.10.60:FF:000176">
    <property type="entry name" value="pancreas/duodenum homeobox protein 1"/>
    <property type="match status" value="1"/>
</dbReference>
<dbReference type="GO" id="GO:0048513">
    <property type="term" value="P:animal organ development"/>
    <property type="evidence" value="ECO:0007669"/>
    <property type="project" value="UniProtKB-ARBA"/>
</dbReference>
<organism evidence="8">
    <name type="scientific">Balanoglossus simodensis</name>
    <dbReference type="NCBI Taxonomy" id="650464"/>
    <lineage>
        <taxon>Eukaryota</taxon>
        <taxon>Metazoa</taxon>
        <taxon>Hemichordata</taxon>
        <taxon>Enteropneusta</taxon>
        <taxon>Ptychoderidae</taxon>
        <taxon>Balanoglossus</taxon>
    </lineage>
</organism>
<dbReference type="SMART" id="SM00389">
    <property type="entry name" value="HOX"/>
    <property type="match status" value="1"/>
</dbReference>
<feature type="compositionally biased region" description="Low complexity" evidence="6">
    <location>
        <begin position="173"/>
        <end position="190"/>
    </location>
</feature>
<dbReference type="PROSITE" id="PS00027">
    <property type="entry name" value="HOMEOBOX_1"/>
    <property type="match status" value="1"/>
</dbReference>
<dbReference type="InterPro" id="IPR020479">
    <property type="entry name" value="HD_metazoa"/>
</dbReference>
<dbReference type="GO" id="GO:0000978">
    <property type="term" value="F:RNA polymerase II cis-regulatory region sequence-specific DNA binding"/>
    <property type="evidence" value="ECO:0007669"/>
    <property type="project" value="TreeGrafter"/>
</dbReference>
<evidence type="ECO:0000256" key="3">
    <source>
        <dbReference type="ARBA" id="ARBA00023242"/>
    </source>
</evidence>
<dbReference type="InterPro" id="IPR017970">
    <property type="entry name" value="Homeobox_CS"/>
</dbReference>
<dbReference type="PRINTS" id="PR00024">
    <property type="entry name" value="HOMEOBOX"/>
</dbReference>
<dbReference type="EMBL" id="AB506748">
    <property type="protein sequence ID" value="BAH96545.1"/>
    <property type="molecule type" value="mRNA"/>
</dbReference>
<dbReference type="CDD" id="cd00086">
    <property type="entry name" value="homeodomain"/>
    <property type="match status" value="1"/>
</dbReference>
<dbReference type="InterPro" id="IPR009057">
    <property type="entry name" value="Homeodomain-like_sf"/>
</dbReference>
<dbReference type="GO" id="GO:0000981">
    <property type="term" value="F:DNA-binding transcription factor activity, RNA polymerase II-specific"/>
    <property type="evidence" value="ECO:0007669"/>
    <property type="project" value="InterPro"/>
</dbReference>
<evidence type="ECO:0000313" key="8">
    <source>
        <dbReference type="EMBL" id="BAH96545.1"/>
    </source>
</evidence>
<sequence>MDSLCESGFINSEPCMGEFMTSPPQAAINRTVKSPSIKAGTSTLSAIMPVPFQPHTGCTQHTSVQPSETAGKSNSVPSVKLPEYPWVKQAKSPEEEEADLNETRKENGHARRIRTAFTNTQLLELEKEFHYNRYLCRPRRIEIASMLELSERQVKVWFQNRRMKHKRQALKVGPGDSSSADGGSSMEISSCVGSPGLETHGPNCGMDSSATFDGPLRADDKDIQKAGNHYQYRECCSHSSSVQTVNFVSSPSVIGNFSHGDHRDPDFAVVSPVDSRNSTNFYCPDSINSGGHNASADSGRYGADDLRHNKDADSAQTTMIASGPPLPSGNHGNQLTYHMAHQHNNRAHSATRPYIRYGRDY</sequence>
<comment type="subcellular location">
    <subcellularLocation>
        <location evidence="4 5">Nucleus</location>
    </subcellularLocation>
</comment>
<feature type="region of interest" description="Disordered" evidence="6">
    <location>
        <begin position="58"/>
        <end position="109"/>
    </location>
</feature>
<evidence type="ECO:0000256" key="6">
    <source>
        <dbReference type="SAM" id="MobiDB-lite"/>
    </source>
</evidence>
<feature type="domain" description="Homeobox" evidence="7">
    <location>
        <begin position="108"/>
        <end position="168"/>
    </location>
</feature>
<keyword evidence="3 4" id="KW-0539">Nucleus</keyword>
<dbReference type="GO" id="GO:0005634">
    <property type="term" value="C:nucleus"/>
    <property type="evidence" value="ECO:0007669"/>
    <property type="project" value="UniProtKB-SubCell"/>
</dbReference>
<keyword evidence="1 4" id="KW-0238">DNA-binding</keyword>
<feature type="compositionally biased region" description="Polar residues" evidence="6">
    <location>
        <begin position="58"/>
        <end position="77"/>
    </location>
</feature>
<protein>
    <submittedName>
        <fullName evidence="8">Homeodomain transcription factor</fullName>
    </submittedName>
</protein>
<evidence type="ECO:0000256" key="1">
    <source>
        <dbReference type="ARBA" id="ARBA00023125"/>
    </source>
</evidence>
<reference evidence="8" key="1">
    <citation type="journal article" date="2009" name="Dev. Genes Evol.">
        <title>Ambulacrarian prototypical Hox and ParaHox gene complements of the indirect-developing hemichordate Balanoglossus simodensis.</title>
        <authorList>
            <person name="Ikuta T."/>
            <person name="Miyamoto N."/>
            <person name="Saito Y."/>
            <person name="Wada H."/>
            <person name="Satoh N."/>
            <person name="Saiga H."/>
        </authorList>
    </citation>
    <scope>NUCLEOTIDE SEQUENCE</scope>
</reference>
<dbReference type="PROSITE" id="PS50071">
    <property type="entry name" value="HOMEOBOX_2"/>
    <property type="match status" value="1"/>
</dbReference>
<proteinExistence type="evidence at transcript level"/>
<dbReference type="Pfam" id="PF00046">
    <property type="entry name" value="Homeodomain"/>
    <property type="match status" value="1"/>
</dbReference>
<accession>C6L7U4</accession>
<gene>
    <name evidence="8" type="primary">BsimHox2</name>
</gene>